<dbReference type="RefSeq" id="WP_279381027.1">
    <property type="nucleotide sequence ID" value="NZ_JAFBEE010000005.1"/>
</dbReference>
<dbReference type="EMBL" id="JAFBEE010000005">
    <property type="protein sequence ID" value="MBM7614509.1"/>
    <property type="molecule type" value="Genomic_DNA"/>
</dbReference>
<keyword evidence="2" id="KW-1185">Reference proteome</keyword>
<accession>A0ABS2NNM5</accession>
<organism evidence="1 2">
    <name type="scientific">Alkaliphilus hydrothermalis</name>
    <dbReference type="NCBI Taxonomy" id="1482730"/>
    <lineage>
        <taxon>Bacteria</taxon>
        <taxon>Bacillati</taxon>
        <taxon>Bacillota</taxon>
        <taxon>Clostridia</taxon>
        <taxon>Peptostreptococcales</taxon>
        <taxon>Natronincolaceae</taxon>
        <taxon>Alkaliphilus</taxon>
    </lineage>
</organism>
<name>A0ABS2NNM5_9FIRM</name>
<comment type="caution">
    <text evidence="1">The sequence shown here is derived from an EMBL/GenBank/DDBJ whole genome shotgun (WGS) entry which is preliminary data.</text>
</comment>
<reference evidence="1 2" key="1">
    <citation type="submission" date="2021-01" db="EMBL/GenBank/DDBJ databases">
        <title>Genomic Encyclopedia of Type Strains, Phase IV (KMG-IV): sequencing the most valuable type-strain genomes for metagenomic binning, comparative biology and taxonomic classification.</title>
        <authorList>
            <person name="Goeker M."/>
        </authorList>
    </citation>
    <scope>NUCLEOTIDE SEQUENCE [LARGE SCALE GENOMIC DNA]</scope>
    <source>
        <strain evidence="1 2">DSM 25890</strain>
    </source>
</reference>
<gene>
    <name evidence="1" type="ORF">JOC73_001021</name>
</gene>
<evidence type="ECO:0000313" key="2">
    <source>
        <dbReference type="Proteomes" id="UP001314796"/>
    </source>
</evidence>
<protein>
    <submittedName>
        <fullName evidence="1">Uncharacterized protein</fullName>
    </submittedName>
</protein>
<evidence type="ECO:0000313" key="1">
    <source>
        <dbReference type="EMBL" id="MBM7614509.1"/>
    </source>
</evidence>
<proteinExistence type="predicted"/>
<sequence>MEIVENATAKNAYNIDTRKSKGFNSINRTNEHKTVYNGINKEF</sequence>
<dbReference type="Proteomes" id="UP001314796">
    <property type="component" value="Unassembled WGS sequence"/>
</dbReference>